<dbReference type="PROSITE" id="PS00674">
    <property type="entry name" value="AAA"/>
    <property type="match status" value="1"/>
</dbReference>
<dbReference type="PANTHER" id="PTHR23070">
    <property type="entry name" value="BCS1 AAA-TYPE ATPASE"/>
    <property type="match status" value="1"/>
</dbReference>
<keyword evidence="4" id="KW-0378">Hydrolase</keyword>
<dbReference type="Gene3D" id="3.40.50.300">
    <property type="entry name" value="P-loop containing nucleotide triphosphate hydrolases"/>
    <property type="match status" value="1"/>
</dbReference>
<dbReference type="InterPro" id="IPR058017">
    <property type="entry name" value="At3g28540-like_C"/>
</dbReference>
<dbReference type="InterPro" id="IPR003593">
    <property type="entry name" value="AAA+_ATPase"/>
</dbReference>
<evidence type="ECO:0000256" key="1">
    <source>
        <dbReference type="ARBA" id="ARBA00001946"/>
    </source>
</evidence>
<dbReference type="AlphaFoldDB" id="A0AAW1Y221"/>
<dbReference type="SMART" id="SM00382">
    <property type="entry name" value="AAA"/>
    <property type="match status" value="1"/>
</dbReference>
<evidence type="ECO:0000256" key="6">
    <source>
        <dbReference type="ARBA" id="ARBA00022842"/>
    </source>
</evidence>
<gene>
    <name evidence="11" type="ORF">M0R45_008197</name>
</gene>
<dbReference type="InterPro" id="IPR050747">
    <property type="entry name" value="Mitochondrial_chaperone_BCS1"/>
</dbReference>
<dbReference type="InterPro" id="IPR003959">
    <property type="entry name" value="ATPase_AAA_core"/>
</dbReference>
<dbReference type="Pfam" id="PF00004">
    <property type="entry name" value="AAA"/>
    <property type="match status" value="1"/>
</dbReference>
<dbReference type="GO" id="GO:0006950">
    <property type="term" value="P:response to stress"/>
    <property type="evidence" value="ECO:0007669"/>
    <property type="project" value="UniProtKB-ARBA"/>
</dbReference>
<feature type="compositionally biased region" description="Basic and acidic residues" evidence="9">
    <location>
        <begin position="478"/>
        <end position="487"/>
    </location>
</feature>
<evidence type="ECO:0000256" key="9">
    <source>
        <dbReference type="SAM" id="MobiDB-lite"/>
    </source>
</evidence>
<evidence type="ECO:0000313" key="11">
    <source>
        <dbReference type="EMBL" id="KAK9942536.1"/>
    </source>
</evidence>
<proteinExistence type="inferred from homology"/>
<evidence type="ECO:0000256" key="5">
    <source>
        <dbReference type="ARBA" id="ARBA00022840"/>
    </source>
</evidence>
<dbReference type="SUPFAM" id="SSF52540">
    <property type="entry name" value="P-loop containing nucleoside triphosphate hydrolases"/>
    <property type="match status" value="1"/>
</dbReference>
<evidence type="ECO:0000256" key="4">
    <source>
        <dbReference type="ARBA" id="ARBA00022801"/>
    </source>
</evidence>
<evidence type="ECO:0000256" key="2">
    <source>
        <dbReference type="ARBA" id="ARBA00007448"/>
    </source>
</evidence>
<sequence length="487" mass="55518">MTMFIRNMEIPSAKTVMSTAASVAATAMLLRSISRDFIPGEFQHYLSTKFRSLLNSFSSQLTLVIDEFEGLNRNHIFTAAQLYLRPTISPDSKRFRVTMPEKENSISVSMEKNEEIIDFFEGVKLQWKLVSTQISSKYIDGPGSEYDSTFKSELRSLELSFHKKHKDLVLGSYLPYVLEKAKEVKEERKTLKLFTLKYGRRVRVVGGTQWQSVNLDHPATFDTLAMDEEAQKTIMEDLERFVKRKEYYRRVGKAWKRGYLLFGPPGTGKSSLVAAMANYLNFDVYDLELTDVRSNSELRKMLISTANRSILVVEDIDCSIELQDRLANARATGLHAFNTPKTEMTLSGLLNFIDGLWSSCGDERIIVFTTNHKDRLDPALLRPGRMDVHIHMSFCTPCGFKILASNYLGIREHILFFDIEQLIATMKVTPAEIGEQLLKNEEPEGALRDLLEFLARKKRETARSIEEAANKSESGAPEAKDRKTDEL</sequence>
<dbReference type="Pfam" id="PF25568">
    <property type="entry name" value="AAA_lid_At3g28540"/>
    <property type="match status" value="1"/>
</dbReference>
<dbReference type="EMBL" id="JBEDUW010000002">
    <property type="protein sequence ID" value="KAK9942536.1"/>
    <property type="molecule type" value="Genomic_DNA"/>
</dbReference>
<dbReference type="FunFam" id="3.40.50.300:FF:001122">
    <property type="entry name" value="AAA-ATPase ASD, mitochondrial"/>
    <property type="match status" value="1"/>
</dbReference>
<comment type="cofactor">
    <cofactor evidence="1">
        <name>Mg(2+)</name>
        <dbReference type="ChEBI" id="CHEBI:18420"/>
    </cofactor>
</comment>
<dbReference type="InterPro" id="IPR027417">
    <property type="entry name" value="P-loop_NTPase"/>
</dbReference>
<evidence type="ECO:0000256" key="8">
    <source>
        <dbReference type="RuleBase" id="RU003651"/>
    </source>
</evidence>
<feature type="domain" description="AAA+ ATPase" evidence="10">
    <location>
        <begin position="255"/>
        <end position="396"/>
    </location>
</feature>
<keyword evidence="3 8" id="KW-0547">Nucleotide-binding</keyword>
<dbReference type="Proteomes" id="UP001457282">
    <property type="component" value="Unassembled WGS sequence"/>
</dbReference>
<evidence type="ECO:0000256" key="3">
    <source>
        <dbReference type="ARBA" id="ARBA00022741"/>
    </source>
</evidence>
<dbReference type="InterPro" id="IPR025753">
    <property type="entry name" value="AAA_N_dom"/>
</dbReference>
<feature type="region of interest" description="Disordered" evidence="9">
    <location>
        <begin position="464"/>
        <end position="487"/>
    </location>
</feature>
<comment type="similarity">
    <text evidence="2">Belongs to the AAA ATPase family. BCS1 subfamily.</text>
</comment>
<reference evidence="11 12" key="1">
    <citation type="journal article" date="2023" name="G3 (Bethesda)">
        <title>A chromosome-length genome assembly and annotation of blackberry (Rubus argutus, cv. 'Hillquist').</title>
        <authorList>
            <person name="Bruna T."/>
            <person name="Aryal R."/>
            <person name="Dudchenko O."/>
            <person name="Sargent D.J."/>
            <person name="Mead D."/>
            <person name="Buti M."/>
            <person name="Cavallini A."/>
            <person name="Hytonen T."/>
            <person name="Andres J."/>
            <person name="Pham M."/>
            <person name="Weisz D."/>
            <person name="Mascagni F."/>
            <person name="Usai G."/>
            <person name="Natali L."/>
            <person name="Bassil N."/>
            <person name="Fernandez G.E."/>
            <person name="Lomsadze A."/>
            <person name="Armour M."/>
            <person name="Olukolu B."/>
            <person name="Poorten T."/>
            <person name="Britton C."/>
            <person name="Davik J."/>
            <person name="Ashrafi H."/>
            <person name="Aiden E.L."/>
            <person name="Borodovsky M."/>
            <person name="Worthington M."/>
        </authorList>
    </citation>
    <scope>NUCLEOTIDE SEQUENCE [LARGE SCALE GENOMIC DNA]</scope>
    <source>
        <strain evidence="11">PI 553951</strain>
    </source>
</reference>
<protein>
    <recommendedName>
        <fullName evidence="10">AAA+ ATPase domain-containing protein</fullName>
    </recommendedName>
</protein>
<comment type="caution">
    <text evidence="11">The sequence shown here is derived from an EMBL/GenBank/DDBJ whole genome shotgun (WGS) entry which is preliminary data.</text>
</comment>
<dbReference type="GO" id="GO:0005524">
    <property type="term" value="F:ATP binding"/>
    <property type="evidence" value="ECO:0007669"/>
    <property type="project" value="UniProtKB-KW"/>
</dbReference>
<evidence type="ECO:0000313" key="12">
    <source>
        <dbReference type="Proteomes" id="UP001457282"/>
    </source>
</evidence>
<accession>A0AAW1Y221</accession>
<evidence type="ECO:0000259" key="10">
    <source>
        <dbReference type="SMART" id="SM00382"/>
    </source>
</evidence>
<comment type="catalytic activity">
    <reaction evidence="7">
        <text>ATP + H2O = ADP + phosphate + H(+)</text>
        <dbReference type="Rhea" id="RHEA:13065"/>
        <dbReference type="ChEBI" id="CHEBI:15377"/>
        <dbReference type="ChEBI" id="CHEBI:15378"/>
        <dbReference type="ChEBI" id="CHEBI:30616"/>
        <dbReference type="ChEBI" id="CHEBI:43474"/>
        <dbReference type="ChEBI" id="CHEBI:456216"/>
    </reaction>
</comment>
<organism evidence="11 12">
    <name type="scientific">Rubus argutus</name>
    <name type="common">Southern blackberry</name>
    <dbReference type="NCBI Taxonomy" id="59490"/>
    <lineage>
        <taxon>Eukaryota</taxon>
        <taxon>Viridiplantae</taxon>
        <taxon>Streptophyta</taxon>
        <taxon>Embryophyta</taxon>
        <taxon>Tracheophyta</taxon>
        <taxon>Spermatophyta</taxon>
        <taxon>Magnoliopsida</taxon>
        <taxon>eudicotyledons</taxon>
        <taxon>Gunneridae</taxon>
        <taxon>Pentapetalae</taxon>
        <taxon>rosids</taxon>
        <taxon>fabids</taxon>
        <taxon>Rosales</taxon>
        <taxon>Rosaceae</taxon>
        <taxon>Rosoideae</taxon>
        <taxon>Rosoideae incertae sedis</taxon>
        <taxon>Rubus</taxon>
    </lineage>
</organism>
<dbReference type="CDD" id="cd19510">
    <property type="entry name" value="RecA-like_BCS1"/>
    <property type="match status" value="1"/>
</dbReference>
<dbReference type="GO" id="GO:0016887">
    <property type="term" value="F:ATP hydrolysis activity"/>
    <property type="evidence" value="ECO:0007669"/>
    <property type="project" value="InterPro"/>
</dbReference>
<keyword evidence="6" id="KW-0460">Magnesium</keyword>
<dbReference type="Gene3D" id="6.10.280.40">
    <property type="match status" value="1"/>
</dbReference>
<keyword evidence="12" id="KW-1185">Reference proteome</keyword>
<name>A0AAW1Y221_RUBAR</name>
<evidence type="ECO:0000256" key="7">
    <source>
        <dbReference type="ARBA" id="ARBA00049360"/>
    </source>
</evidence>
<dbReference type="InterPro" id="IPR003960">
    <property type="entry name" value="ATPase_AAA_CS"/>
</dbReference>
<keyword evidence="5 8" id="KW-0067">ATP-binding</keyword>
<dbReference type="Pfam" id="PF14363">
    <property type="entry name" value="AAA_assoc"/>
    <property type="match status" value="1"/>
</dbReference>